<feature type="non-terminal residue" evidence="2">
    <location>
        <position position="1"/>
    </location>
</feature>
<dbReference type="KEGG" id="psoj:PHYSODRAFT_435072"/>
<dbReference type="RefSeq" id="XP_009539103.1">
    <property type="nucleotide sequence ID" value="XM_009540808.1"/>
</dbReference>
<keyword evidence="1" id="KW-1133">Transmembrane helix</keyword>
<feature type="transmembrane region" description="Helical" evidence="1">
    <location>
        <begin position="7"/>
        <end position="34"/>
    </location>
</feature>
<proteinExistence type="predicted"/>
<keyword evidence="1" id="KW-0812">Transmembrane</keyword>
<protein>
    <submittedName>
        <fullName evidence="2">Uncharacterized protein</fullName>
    </submittedName>
</protein>
<dbReference type="InParanoid" id="G5AG60"/>
<name>G5AG60_PHYSP</name>
<sequence length="91" mass="10015">LSFTQTFGLLGLPLVRMISVSVAWTAWLVILTVAPNQTANFLMGTTELDDGNFWLIIDPEPIFMVVSTLCLGVLLVSYANVLLKMTVQRNA</sequence>
<dbReference type="Proteomes" id="UP000002640">
    <property type="component" value="Unassembled WGS sequence"/>
</dbReference>
<reference evidence="2 3" key="1">
    <citation type="journal article" date="2006" name="Science">
        <title>Phytophthora genome sequences uncover evolutionary origins and mechanisms of pathogenesis.</title>
        <authorList>
            <person name="Tyler B.M."/>
            <person name="Tripathy S."/>
            <person name="Zhang X."/>
            <person name="Dehal P."/>
            <person name="Jiang R.H."/>
            <person name="Aerts A."/>
            <person name="Arredondo F.D."/>
            <person name="Baxter L."/>
            <person name="Bensasson D."/>
            <person name="Beynon J.L."/>
            <person name="Chapman J."/>
            <person name="Damasceno C.M."/>
            <person name="Dorrance A.E."/>
            <person name="Dou D."/>
            <person name="Dickerman A.W."/>
            <person name="Dubchak I.L."/>
            <person name="Garbelotto M."/>
            <person name="Gijzen M."/>
            <person name="Gordon S.G."/>
            <person name="Govers F."/>
            <person name="Grunwald N.J."/>
            <person name="Huang W."/>
            <person name="Ivors K.L."/>
            <person name="Jones R.W."/>
            <person name="Kamoun S."/>
            <person name="Krampis K."/>
            <person name="Lamour K.H."/>
            <person name="Lee M.K."/>
            <person name="McDonald W.H."/>
            <person name="Medina M."/>
            <person name="Meijer H.J."/>
            <person name="Nordberg E.K."/>
            <person name="Maclean D.J."/>
            <person name="Ospina-Giraldo M.D."/>
            <person name="Morris P.F."/>
            <person name="Phuntumart V."/>
            <person name="Putnam N.H."/>
            <person name="Rash S."/>
            <person name="Rose J.K."/>
            <person name="Sakihama Y."/>
            <person name="Salamov A.A."/>
            <person name="Savidor A."/>
            <person name="Scheuring C.F."/>
            <person name="Smith B.M."/>
            <person name="Sobral B.W."/>
            <person name="Terry A."/>
            <person name="Torto-Alalibo T.A."/>
            <person name="Win J."/>
            <person name="Xu Z."/>
            <person name="Zhang H."/>
            <person name="Grigoriev I.V."/>
            <person name="Rokhsar D.S."/>
            <person name="Boore J.L."/>
        </authorList>
    </citation>
    <scope>NUCLEOTIDE SEQUENCE [LARGE SCALE GENOMIC DNA]</scope>
    <source>
        <strain evidence="2 3">P6497</strain>
    </source>
</reference>
<dbReference type="AlphaFoldDB" id="G5AG60"/>
<evidence type="ECO:0000313" key="3">
    <source>
        <dbReference type="Proteomes" id="UP000002640"/>
    </source>
</evidence>
<gene>
    <name evidence="2" type="ORF">PHYSODRAFT_435072</name>
</gene>
<evidence type="ECO:0000256" key="1">
    <source>
        <dbReference type="SAM" id="Phobius"/>
    </source>
</evidence>
<feature type="transmembrane region" description="Helical" evidence="1">
    <location>
        <begin position="62"/>
        <end position="83"/>
    </location>
</feature>
<accession>G5AG60</accession>
<dbReference type="EMBL" id="JH159166">
    <property type="protein sequence ID" value="EGZ05572.1"/>
    <property type="molecule type" value="Genomic_DNA"/>
</dbReference>
<keyword evidence="3" id="KW-1185">Reference proteome</keyword>
<evidence type="ECO:0000313" key="2">
    <source>
        <dbReference type="EMBL" id="EGZ05572.1"/>
    </source>
</evidence>
<keyword evidence="1" id="KW-0472">Membrane</keyword>
<dbReference type="GeneID" id="20652465"/>
<organism evidence="2 3">
    <name type="scientific">Phytophthora sojae (strain P6497)</name>
    <name type="common">Soybean stem and root rot agent</name>
    <name type="synonym">Phytophthora megasperma f. sp. glycines</name>
    <dbReference type="NCBI Taxonomy" id="1094619"/>
    <lineage>
        <taxon>Eukaryota</taxon>
        <taxon>Sar</taxon>
        <taxon>Stramenopiles</taxon>
        <taxon>Oomycota</taxon>
        <taxon>Peronosporomycetes</taxon>
        <taxon>Peronosporales</taxon>
        <taxon>Peronosporaceae</taxon>
        <taxon>Phytophthora</taxon>
    </lineage>
</organism>
<feature type="non-terminal residue" evidence="2">
    <location>
        <position position="91"/>
    </location>
</feature>